<comment type="catalytic activity">
    <reaction evidence="6">
        <text>Hydrolysis of alkylated DNA, releasing 3-methyladenine.</text>
        <dbReference type="EC" id="3.2.2.20"/>
    </reaction>
</comment>
<name>A0A1B7JSD5_9GAMM</name>
<keyword evidence="3 10" id="KW-0378">Hydrolase</keyword>
<protein>
    <recommendedName>
        <fullName evidence="8">DNA-3-methyladenine glycosylase I</fullName>
        <ecNumber evidence="8">3.2.2.20</ecNumber>
    </recommendedName>
</protein>
<evidence type="ECO:0000256" key="1">
    <source>
        <dbReference type="ARBA" id="ARBA00022723"/>
    </source>
</evidence>
<evidence type="ECO:0000256" key="8">
    <source>
        <dbReference type="ARBA" id="ARBA00066766"/>
    </source>
</evidence>
<keyword evidence="11" id="KW-1185">Reference proteome</keyword>
<comment type="function">
    <text evidence="7">Hydrolysis of the deoxyribose N-glycosidic bond to excise 3-methyladenine from the damaged DNA polymer formed by alkylation lesions.</text>
</comment>
<evidence type="ECO:0000256" key="5">
    <source>
        <dbReference type="ARBA" id="ARBA00023204"/>
    </source>
</evidence>
<dbReference type="InterPro" id="IPR004597">
    <property type="entry name" value="Tag"/>
</dbReference>
<dbReference type="NCBIfam" id="TIGR00624">
    <property type="entry name" value="tag"/>
    <property type="match status" value="1"/>
</dbReference>
<proteinExistence type="predicted"/>
<dbReference type="InterPro" id="IPR052891">
    <property type="entry name" value="DNA-3mA_glycosylase"/>
</dbReference>
<dbReference type="GO" id="GO:0046872">
    <property type="term" value="F:metal ion binding"/>
    <property type="evidence" value="ECO:0007669"/>
    <property type="project" value="UniProtKB-KW"/>
</dbReference>
<evidence type="ECO:0000313" key="11">
    <source>
        <dbReference type="Proteomes" id="UP000078224"/>
    </source>
</evidence>
<dbReference type="PATRIC" id="fig|1354272.4.peg.2483"/>
<comment type="caution">
    <text evidence="10">The sequence shown here is derived from an EMBL/GenBank/DDBJ whole genome shotgun (WGS) entry which is preliminary data.</text>
</comment>
<dbReference type="Gene3D" id="1.10.340.30">
    <property type="entry name" value="Hypothetical protein, domain 2"/>
    <property type="match status" value="1"/>
</dbReference>
<dbReference type="PANTHER" id="PTHR30037:SF4">
    <property type="entry name" value="DNA-3-METHYLADENINE GLYCOSYLASE I"/>
    <property type="match status" value="1"/>
</dbReference>
<dbReference type="GO" id="GO:0006284">
    <property type="term" value="P:base-excision repair"/>
    <property type="evidence" value="ECO:0007669"/>
    <property type="project" value="InterPro"/>
</dbReference>
<dbReference type="Pfam" id="PF03352">
    <property type="entry name" value="Adenine_glyco"/>
    <property type="match status" value="1"/>
</dbReference>
<dbReference type="EC" id="3.2.2.20" evidence="8"/>
<evidence type="ECO:0000256" key="4">
    <source>
        <dbReference type="ARBA" id="ARBA00022833"/>
    </source>
</evidence>
<keyword evidence="2" id="KW-0227">DNA damage</keyword>
<evidence type="ECO:0000256" key="6">
    <source>
        <dbReference type="ARBA" id="ARBA00052558"/>
    </source>
</evidence>
<dbReference type="GO" id="GO:0008725">
    <property type="term" value="F:DNA-3-methyladenine glycosylase activity"/>
    <property type="evidence" value="ECO:0007669"/>
    <property type="project" value="UniProtKB-EC"/>
</dbReference>
<feature type="binding site" evidence="9">
    <location>
        <position position="21"/>
    </location>
    <ligand>
        <name>Zn(2+)</name>
        <dbReference type="ChEBI" id="CHEBI:29105"/>
    </ligand>
</feature>
<dbReference type="SUPFAM" id="SSF48150">
    <property type="entry name" value="DNA-glycosylase"/>
    <property type="match status" value="1"/>
</dbReference>
<evidence type="ECO:0000256" key="9">
    <source>
        <dbReference type="PIRSR" id="PIRSR604597-1"/>
    </source>
</evidence>
<dbReference type="EMBL" id="LXEW01000035">
    <property type="protein sequence ID" value="OAT50800.1"/>
    <property type="molecule type" value="Genomic_DNA"/>
</dbReference>
<organism evidence="10 11">
    <name type="scientific">Providencia heimbachae ATCC 35613</name>
    <dbReference type="NCBI Taxonomy" id="1354272"/>
    <lineage>
        <taxon>Bacteria</taxon>
        <taxon>Pseudomonadati</taxon>
        <taxon>Pseudomonadota</taxon>
        <taxon>Gammaproteobacteria</taxon>
        <taxon>Enterobacterales</taxon>
        <taxon>Morganellaceae</taxon>
        <taxon>Providencia</taxon>
    </lineage>
</organism>
<dbReference type="PANTHER" id="PTHR30037">
    <property type="entry name" value="DNA-3-METHYLADENINE GLYCOSYLASE 1"/>
    <property type="match status" value="1"/>
</dbReference>
<gene>
    <name evidence="10" type="ORF">M998_2439</name>
</gene>
<evidence type="ECO:0000313" key="10">
    <source>
        <dbReference type="EMBL" id="OAT50800.1"/>
    </source>
</evidence>
<feature type="binding site" evidence="9">
    <location>
        <position position="179"/>
    </location>
    <ligand>
        <name>Zn(2+)</name>
        <dbReference type="ChEBI" id="CHEBI:29105"/>
    </ligand>
</feature>
<dbReference type="OrthoDB" id="9807664at2"/>
<dbReference type="InterPro" id="IPR011257">
    <property type="entry name" value="DNA_glycosylase"/>
</dbReference>
<keyword evidence="5" id="KW-0234">DNA repair</keyword>
<feature type="binding site" evidence="9">
    <location>
        <position position="8"/>
    </location>
    <ligand>
        <name>Zn(2+)</name>
        <dbReference type="ChEBI" id="CHEBI:29105"/>
    </ligand>
</feature>
<keyword evidence="1 9" id="KW-0479">Metal-binding</keyword>
<accession>A0A1B7JSD5</accession>
<keyword evidence="4 9" id="KW-0862">Zinc</keyword>
<dbReference type="InterPro" id="IPR005019">
    <property type="entry name" value="Adenine_glyco"/>
</dbReference>
<sequence length="187" mass="21874">MDTSPIRCSWVNQDPEYIAYHDNEWGKPTKDNHRLFEMICLEGQQAGLSWYTILKKRQGYRDLFYRFDPQHIATMNDADIERLMLDARIVRHKAKIKAIIANAQAYLEMAEKGEDFSTFIWGFVNHQPIVNHWKQSSQVPAETELSKDLSKALKKRGFKFVGSITCYAFMQATGMINDHLVDCYRFK</sequence>
<evidence type="ECO:0000256" key="3">
    <source>
        <dbReference type="ARBA" id="ARBA00022801"/>
    </source>
</evidence>
<evidence type="ECO:0000256" key="2">
    <source>
        <dbReference type="ARBA" id="ARBA00022763"/>
    </source>
</evidence>
<dbReference type="RefSeq" id="WP_068438545.1">
    <property type="nucleotide sequence ID" value="NZ_LXEW01000035.1"/>
</dbReference>
<evidence type="ECO:0000256" key="7">
    <source>
        <dbReference type="ARBA" id="ARBA00057608"/>
    </source>
</evidence>
<dbReference type="AlphaFoldDB" id="A0A1B7JSD5"/>
<reference evidence="10 11" key="1">
    <citation type="submission" date="2016-04" db="EMBL/GenBank/DDBJ databases">
        <title>ATOL: Assembling a taxonomically balanced genome-scale reconstruction of the evolutionary history of the Enterobacteriaceae.</title>
        <authorList>
            <person name="Plunkett G.III."/>
            <person name="Neeno-Eckwall E.C."/>
            <person name="Glasner J.D."/>
            <person name="Perna N.T."/>
        </authorList>
    </citation>
    <scope>NUCLEOTIDE SEQUENCE [LARGE SCALE GENOMIC DNA]</scope>
    <source>
        <strain evidence="10 11">ATCC 35613</strain>
    </source>
</reference>
<feature type="binding site" evidence="9">
    <location>
        <position position="183"/>
    </location>
    <ligand>
        <name>Zn(2+)</name>
        <dbReference type="ChEBI" id="CHEBI:29105"/>
    </ligand>
</feature>
<keyword evidence="10" id="KW-0326">Glycosidase</keyword>
<dbReference type="FunFam" id="1.10.340.30:FF:000009">
    <property type="entry name" value="DNA-3-methyladenine glycosylase I"/>
    <property type="match status" value="1"/>
</dbReference>
<dbReference type="Proteomes" id="UP000078224">
    <property type="component" value="Unassembled WGS sequence"/>
</dbReference>